<keyword evidence="3" id="KW-1185">Reference proteome</keyword>
<feature type="compositionally biased region" description="Basic and acidic residues" evidence="1">
    <location>
        <begin position="576"/>
        <end position="586"/>
    </location>
</feature>
<dbReference type="OrthoDB" id="303107at2759"/>
<dbReference type="EMBL" id="LN890552">
    <property type="protein sequence ID" value="CUS25044.1"/>
    <property type="molecule type" value="Genomic_DNA"/>
</dbReference>
<feature type="compositionally biased region" description="Basic and acidic residues" evidence="1">
    <location>
        <begin position="630"/>
        <end position="646"/>
    </location>
</feature>
<sequence>MKRTREAEPLHWEDYVDENDVLQLQKLAPGPGTAPELLHDWHYQYVVSWLYNVCSSPYTENEGKPMYSQITFDEKLLCQDLSSDADDSLFLQVQQHILQCVTHNKKAQLSEWDVAVKYNLAERNAVAWYTEGTTRFADLSVQQQFEVLHACIKYIERKHAGFRMYIGAHLALFQYPECVLGDRVSLVVLPGGKIVEKTWTAAPDAQLRVPIKFRNCSVRYEDDGKVEVFHLDFAPDINDYLSRVSVQFRVLAASWTEYLEYLSGVASSDEGLSEFLASQLALTAANEVNGRRLLHNRERERSMAELLVRRKRSSRLVAREEETQRRDLEAQWLEKLDERDHFLRVRQRQVAKHTRALKDLLWSVLWERFELDVKVEKLRRRTLDGGAATPVSGTASPGSGSPGSGTLGAASTEDSAALTVVDREVLASGAKFRGALVEVPPALPEPLAVDALELPDELLVTREDLSNLANHGVPVADFQPDSTSWYFQCPCNVEAGADLGHLDLVRSQALVCCDACLRWQHMDCQRPEWLALLSQSRQKPLEARDFSTAVLGSIAPARQRRSTRRQATDEPAENYDAEKIVTERPTSKKTSATAHPESFMCAWCIQALERDLRTAFPAELTQVRVKQRKDHLDRERRKKQKEERAAKPSAPPLLLHPPTLPSQL</sequence>
<proteinExistence type="predicted"/>
<dbReference type="SUPFAM" id="SSF57903">
    <property type="entry name" value="FYVE/PHD zinc finger"/>
    <property type="match status" value="1"/>
</dbReference>
<evidence type="ECO:0000256" key="1">
    <source>
        <dbReference type="SAM" id="MobiDB-lite"/>
    </source>
</evidence>
<feature type="region of interest" description="Disordered" evidence="1">
    <location>
        <begin position="557"/>
        <end position="592"/>
    </location>
</feature>
<evidence type="ECO:0000313" key="3">
    <source>
        <dbReference type="Proteomes" id="UP000236544"/>
    </source>
</evidence>
<dbReference type="Proteomes" id="UP000236544">
    <property type="component" value="Unassembled WGS sequence"/>
</dbReference>
<gene>
    <name evidence="2" type="ORF">LAQU0_S25e00628g</name>
</gene>
<protein>
    <submittedName>
        <fullName evidence="2">LAQU0S25e00628g1_1</fullName>
    </submittedName>
</protein>
<reference evidence="3" key="1">
    <citation type="submission" date="2015-10" db="EMBL/GenBank/DDBJ databases">
        <authorList>
            <person name="Devillers H."/>
        </authorList>
    </citation>
    <scope>NUCLEOTIDE SEQUENCE [LARGE SCALE GENOMIC DNA]</scope>
</reference>
<dbReference type="AlphaFoldDB" id="A0A0P1KXJ3"/>
<feature type="region of interest" description="Disordered" evidence="1">
    <location>
        <begin position="625"/>
        <end position="664"/>
    </location>
</feature>
<feature type="region of interest" description="Disordered" evidence="1">
    <location>
        <begin position="385"/>
        <end position="410"/>
    </location>
</feature>
<feature type="compositionally biased region" description="Pro residues" evidence="1">
    <location>
        <begin position="649"/>
        <end position="664"/>
    </location>
</feature>
<dbReference type="Gene3D" id="3.30.40.10">
    <property type="entry name" value="Zinc/RING finger domain, C3HC4 (zinc finger)"/>
    <property type="match status" value="1"/>
</dbReference>
<evidence type="ECO:0000313" key="2">
    <source>
        <dbReference type="EMBL" id="CUS25044.1"/>
    </source>
</evidence>
<dbReference type="InterPro" id="IPR013083">
    <property type="entry name" value="Znf_RING/FYVE/PHD"/>
</dbReference>
<organism evidence="2 3">
    <name type="scientific">Lachancea quebecensis</name>
    <dbReference type="NCBI Taxonomy" id="1654605"/>
    <lineage>
        <taxon>Eukaryota</taxon>
        <taxon>Fungi</taxon>
        <taxon>Dikarya</taxon>
        <taxon>Ascomycota</taxon>
        <taxon>Saccharomycotina</taxon>
        <taxon>Saccharomycetes</taxon>
        <taxon>Saccharomycetales</taxon>
        <taxon>Saccharomycetaceae</taxon>
        <taxon>Lachancea</taxon>
    </lineage>
</organism>
<feature type="compositionally biased region" description="Low complexity" evidence="1">
    <location>
        <begin position="389"/>
        <end position="399"/>
    </location>
</feature>
<dbReference type="InterPro" id="IPR011011">
    <property type="entry name" value="Znf_FYVE_PHD"/>
</dbReference>
<name>A0A0P1KXJ3_9SACH</name>
<accession>A0A0P1KXJ3</accession>